<keyword evidence="6" id="KW-1185">Reference proteome</keyword>
<name>A0A8G0LM07_9HYPO</name>
<dbReference type="AlphaFoldDB" id="A0A8G0LM07"/>
<comment type="similarity">
    <text evidence="2 3">Belongs to the small heat shock protein (HSP20) family.</text>
</comment>
<reference evidence="5 6" key="1">
    <citation type="journal article" date="2021" name="BMC Genomics">
        <title>Telomere-to-telomere genome assembly of asparaginase-producing Trichoderma simmonsii.</title>
        <authorList>
            <person name="Chung D."/>
            <person name="Kwon Y.M."/>
            <person name="Yang Y."/>
        </authorList>
    </citation>
    <scope>NUCLEOTIDE SEQUENCE [LARGE SCALE GENOMIC DNA]</scope>
    <source>
        <strain evidence="5 6">GH-Sj1</strain>
    </source>
</reference>
<evidence type="ECO:0000313" key="5">
    <source>
        <dbReference type="EMBL" id="QYT04783.1"/>
    </source>
</evidence>
<dbReference type="PANTHER" id="PTHR11527">
    <property type="entry name" value="HEAT-SHOCK PROTEIN 20 FAMILY MEMBER"/>
    <property type="match status" value="1"/>
</dbReference>
<dbReference type="Proteomes" id="UP000826661">
    <property type="component" value="Chromosome VI"/>
</dbReference>
<evidence type="ECO:0000313" key="6">
    <source>
        <dbReference type="Proteomes" id="UP000826661"/>
    </source>
</evidence>
<dbReference type="InterPro" id="IPR008978">
    <property type="entry name" value="HSP20-like_chaperone"/>
</dbReference>
<dbReference type="Gene3D" id="2.60.40.790">
    <property type="match status" value="1"/>
</dbReference>
<dbReference type="PROSITE" id="PS01031">
    <property type="entry name" value="SHSP"/>
    <property type="match status" value="1"/>
</dbReference>
<evidence type="ECO:0000256" key="1">
    <source>
        <dbReference type="ARBA" id="ARBA00023016"/>
    </source>
</evidence>
<dbReference type="CDD" id="cd06464">
    <property type="entry name" value="ACD_sHsps-like"/>
    <property type="match status" value="1"/>
</dbReference>
<evidence type="ECO:0000259" key="4">
    <source>
        <dbReference type="PROSITE" id="PS01031"/>
    </source>
</evidence>
<evidence type="ECO:0000256" key="2">
    <source>
        <dbReference type="PROSITE-ProRule" id="PRU00285"/>
    </source>
</evidence>
<evidence type="ECO:0000256" key="3">
    <source>
        <dbReference type="RuleBase" id="RU003616"/>
    </source>
</evidence>
<feature type="domain" description="SHSP" evidence="4">
    <location>
        <begin position="75"/>
        <end position="225"/>
    </location>
</feature>
<organism evidence="5 6">
    <name type="scientific">Trichoderma simmonsii</name>
    <dbReference type="NCBI Taxonomy" id="1491479"/>
    <lineage>
        <taxon>Eukaryota</taxon>
        <taxon>Fungi</taxon>
        <taxon>Dikarya</taxon>
        <taxon>Ascomycota</taxon>
        <taxon>Pezizomycotina</taxon>
        <taxon>Sordariomycetes</taxon>
        <taxon>Hypocreomycetidae</taxon>
        <taxon>Hypocreales</taxon>
        <taxon>Hypocreaceae</taxon>
        <taxon>Trichoderma</taxon>
    </lineage>
</organism>
<accession>A0A8G0LM07</accession>
<gene>
    <name evidence="5" type="ORF">H0G86_011685</name>
</gene>
<sequence length="225" mass="25397">MQIRRELPSNILRCHKRTLTLTSSRRLTATPSRKMAFPQRHFYTPETSFTPLFRLLDDFDNYSRPGNAQQQACRSGLVHWQPKFDMRETNSAYELHGELPGMSKENVNVEFTDPQNMLISGKIERTYTSGTPPAGALEGIATRGKIAEGGEGQAKPSSREATTEDAIEDTAKYWLTERSIGEFSRNFSFPTRVNQENVTASFKDGILNITVPKAAKHESRRITVN</sequence>
<keyword evidence="1" id="KW-0346">Stress response</keyword>
<dbReference type="EMBL" id="CP075869">
    <property type="protein sequence ID" value="QYT04783.1"/>
    <property type="molecule type" value="Genomic_DNA"/>
</dbReference>
<protein>
    <submittedName>
        <fullName evidence="5">SHSP domain-containing protein</fullName>
    </submittedName>
</protein>
<proteinExistence type="inferred from homology"/>
<dbReference type="SUPFAM" id="SSF49764">
    <property type="entry name" value="HSP20-like chaperones"/>
    <property type="match status" value="1"/>
</dbReference>
<dbReference type="InterPro" id="IPR002068">
    <property type="entry name" value="A-crystallin/Hsp20_dom"/>
</dbReference>
<dbReference type="InterPro" id="IPR031107">
    <property type="entry name" value="Small_HSP"/>
</dbReference>
<dbReference type="Pfam" id="PF00011">
    <property type="entry name" value="HSP20"/>
    <property type="match status" value="1"/>
</dbReference>